<evidence type="ECO:0000313" key="3">
    <source>
        <dbReference type="Proteomes" id="UP000010433"/>
    </source>
</evidence>
<reference evidence="2 3" key="1">
    <citation type="submission" date="2012-05" db="EMBL/GenBank/DDBJ databases">
        <authorList>
            <person name="Weinstock G."/>
            <person name="Sodergren E."/>
            <person name="Lobos E.A."/>
            <person name="Fulton L."/>
            <person name="Fulton R."/>
            <person name="Courtney L."/>
            <person name="Fronick C."/>
            <person name="O'Laughlin M."/>
            <person name="Godfrey J."/>
            <person name="Wilson R.M."/>
            <person name="Miner T."/>
            <person name="Farmer C."/>
            <person name="Delehaunty K."/>
            <person name="Cordes M."/>
            <person name="Minx P."/>
            <person name="Tomlinson C."/>
            <person name="Chen J."/>
            <person name="Wollam A."/>
            <person name="Pepin K.H."/>
            <person name="Bhonagiri V."/>
            <person name="Zhang X."/>
            <person name="Suruliraj S."/>
            <person name="Warren W."/>
            <person name="Mitreva M."/>
            <person name="Mardis E.R."/>
            <person name="Wilson R.K."/>
        </authorList>
    </citation>
    <scope>NUCLEOTIDE SEQUENCE [LARGE SCALE GENOMIC DNA]</scope>
    <source>
        <strain evidence="2 3">F0055</strain>
    </source>
</reference>
<feature type="transmembrane region" description="Helical" evidence="1">
    <location>
        <begin position="147"/>
        <end position="172"/>
    </location>
</feature>
<sequence>MVSYEQGSFDSEGTLALKNNTNETIQNISFTITYLDMKETPVDYEDFFLNVDIKPGMTKKVNIPAYEHDRYYHYYKTPDNGSGNPAFKIRYKLKDYNIANTDEDAQQTADDTVSAIIGVIIILVIIAITIGIYVLVGVLAKRRNRSVLLWILLGLITTPLLAIIILLCIGPAEPPQP</sequence>
<dbReference type="EMBL" id="AMEP01000104">
    <property type="protein sequence ID" value="EKX99209.1"/>
    <property type="molecule type" value="Genomic_DNA"/>
</dbReference>
<proteinExistence type="predicted"/>
<evidence type="ECO:0000313" key="2">
    <source>
        <dbReference type="EMBL" id="EKX99209.1"/>
    </source>
</evidence>
<name>L1N7H2_9BACT</name>
<keyword evidence="1" id="KW-0472">Membrane</keyword>
<keyword evidence="3" id="KW-1185">Reference proteome</keyword>
<comment type="caution">
    <text evidence="2">The sequence shown here is derived from an EMBL/GenBank/DDBJ whole genome shotgun (WGS) entry which is preliminary data.</text>
</comment>
<keyword evidence="1" id="KW-1133">Transmembrane helix</keyword>
<organism evidence="2 3">
    <name type="scientific">Hoylesella saccharolytica F0055</name>
    <dbReference type="NCBI Taxonomy" id="1127699"/>
    <lineage>
        <taxon>Bacteria</taxon>
        <taxon>Pseudomonadati</taxon>
        <taxon>Bacteroidota</taxon>
        <taxon>Bacteroidia</taxon>
        <taxon>Bacteroidales</taxon>
        <taxon>Prevotellaceae</taxon>
        <taxon>Hoylesella</taxon>
    </lineage>
</organism>
<feature type="transmembrane region" description="Helical" evidence="1">
    <location>
        <begin position="115"/>
        <end position="140"/>
    </location>
</feature>
<protein>
    <submittedName>
        <fullName evidence="2">Uncharacterized protein</fullName>
    </submittedName>
</protein>
<gene>
    <name evidence="2" type="ORF">HMPREF9151_01792</name>
</gene>
<accession>L1N7H2</accession>
<keyword evidence="1" id="KW-0812">Transmembrane</keyword>
<dbReference type="AlphaFoldDB" id="L1N7H2"/>
<dbReference type="HOGENOM" id="CLU_106698_0_0_10"/>
<dbReference type="PATRIC" id="fig|1127699.3.peg.1654"/>
<dbReference type="Proteomes" id="UP000010433">
    <property type="component" value="Unassembled WGS sequence"/>
</dbReference>
<evidence type="ECO:0000256" key="1">
    <source>
        <dbReference type="SAM" id="Phobius"/>
    </source>
</evidence>